<keyword evidence="1" id="KW-1133">Transmembrane helix</keyword>
<dbReference type="EMBL" id="CP023778">
    <property type="protein sequence ID" value="ATL68645.1"/>
    <property type="molecule type" value="Genomic_DNA"/>
</dbReference>
<evidence type="ECO:0000256" key="1">
    <source>
        <dbReference type="SAM" id="Phobius"/>
    </source>
</evidence>
<keyword evidence="1" id="KW-0472">Membrane</keyword>
<dbReference type="GeneID" id="88360244"/>
<gene>
    <name evidence="2" type="ORF">CRH09_23125</name>
</gene>
<name>A0A291RMV9_9NOCA</name>
<dbReference type="KEGG" id="ntp:CRH09_23125"/>
<evidence type="ECO:0000313" key="2">
    <source>
        <dbReference type="EMBL" id="ATL68645.1"/>
    </source>
</evidence>
<evidence type="ECO:0000313" key="3">
    <source>
        <dbReference type="Proteomes" id="UP000221961"/>
    </source>
</evidence>
<feature type="transmembrane region" description="Helical" evidence="1">
    <location>
        <begin position="12"/>
        <end position="31"/>
    </location>
</feature>
<protein>
    <submittedName>
        <fullName evidence="2">Uncharacterized protein</fullName>
    </submittedName>
</protein>
<organism evidence="2 3">
    <name type="scientific">Nocardia terpenica</name>
    <dbReference type="NCBI Taxonomy" id="455432"/>
    <lineage>
        <taxon>Bacteria</taxon>
        <taxon>Bacillati</taxon>
        <taxon>Actinomycetota</taxon>
        <taxon>Actinomycetes</taxon>
        <taxon>Mycobacteriales</taxon>
        <taxon>Nocardiaceae</taxon>
        <taxon>Nocardia</taxon>
    </lineage>
</organism>
<sequence length="173" mass="18058">MPFGLFRRPRRVPAGTVSLTIVVIVVAWFVLYAAKHIAGTAGAAVVLVCAVAGVLVLATRTRTRRHAARAAFLNGFAPPVRPAVEVAMAELHIAVQPFLSAGLPPLRILPSPLDPGVWPTETGGAALRVGLPQGLYLDHLTAAAGDLARGFGVTKVVVRRDHSPSAAVLELTA</sequence>
<feature type="transmembrane region" description="Helical" evidence="1">
    <location>
        <begin position="37"/>
        <end position="59"/>
    </location>
</feature>
<keyword evidence="1" id="KW-0812">Transmembrane</keyword>
<dbReference type="Proteomes" id="UP000221961">
    <property type="component" value="Chromosome"/>
</dbReference>
<proteinExistence type="predicted"/>
<reference evidence="2 3" key="1">
    <citation type="submission" date="2017-10" db="EMBL/GenBank/DDBJ databases">
        <title>Comparative genomics between pathogenic Norcardia.</title>
        <authorList>
            <person name="Zeng L."/>
        </authorList>
    </citation>
    <scope>NUCLEOTIDE SEQUENCE [LARGE SCALE GENOMIC DNA]</scope>
    <source>
        <strain evidence="2 3">NC_YFY_NT001</strain>
    </source>
</reference>
<accession>A0A291RMV9</accession>
<dbReference type="RefSeq" id="WP_098695711.1">
    <property type="nucleotide sequence ID" value="NZ_CP023778.1"/>
</dbReference>
<dbReference type="AlphaFoldDB" id="A0A291RMV9"/>